<evidence type="ECO:0000256" key="8">
    <source>
        <dbReference type="ARBA" id="ARBA00022801"/>
    </source>
</evidence>
<dbReference type="NCBIfam" id="TIGR02073">
    <property type="entry name" value="PBP_1c"/>
    <property type="match status" value="1"/>
</dbReference>
<dbReference type="EMBL" id="JQEC01000044">
    <property type="protein sequence ID" value="KGJ90853.1"/>
    <property type="molecule type" value="Genomic_DNA"/>
</dbReference>
<dbReference type="InterPro" id="IPR011815">
    <property type="entry name" value="PBP_1c"/>
</dbReference>
<evidence type="ECO:0000256" key="7">
    <source>
        <dbReference type="ARBA" id="ARBA00022679"/>
    </source>
</evidence>
<keyword evidence="6 13" id="KW-0328">Glycosyltransferase</keyword>
<dbReference type="Pfam" id="PF00912">
    <property type="entry name" value="Transgly"/>
    <property type="match status" value="1"/>
</dbReference>
<gene>
    <name evidence="13" type="ORF">GAB14E_0517</name>
</gene>
<comment type="pathway">
    <text evidence="1">Cell wall biogenesis; peptidoglycan biosynthesis.</text>
</comment>
<evidence type="ECO:0000313" key="13">
    <source>
        <dbReference type="EMBL" id="KGJ90853.1"/>
    </source>
</evidence>
<comment type="catalytic activity">
    <reaction evidence="11">
        <text>[GlcNAc-(1-&gt;4)-Mur2Ac(oyl-L-Ala-gamma-D-Glu-L-Lys-D-Ala-D-Ala)](n)-di-trans,octa-cis-undecaprenyl diphosphate + beta-D-GlcNAc-(1-&gt;4)-Mur2Ac(oyl-L-Ala-gamma-D-Glu-L-Lys-D-Ala-D-Ala)-di-trans,octa-cis-undecaprenyl diphosphate = [GlcNAc-(1-&gt;4)-Mur2Ac(oyl-L-Ala-gamma-D-Glu-L-Lys-D-Ala-D-Ala)](n+1)-di-trans,octa-cis-undecaprenyl diphosphate + di-trans,octa-cis-undecaprenyl diphosphate + H(+)</text>
        <dbReference type="Rhea" id="RHEA:23708"/>
        <dbReference type="Rhea" id="RHEA-COMP:9602"/>
        <dbReference type="Rhea" id="RHEA-COMP:9603"/>
        <dbReference type="ChEBI" id="CHEBI:15378"/>
        <dbReference type="ChEBI" id="CHEBI:58405"/>
        <dbReference type="ChEBI" id="CHEBI:60033"/>
        <dbReference type="ChEBI" id="CHEBI:78435"/>
        <dbReference type="EC" id="2.4.99.28"/>
    </reaction>
</comment>
<keyword evidence="4" id="KW-0121">Carboxypeptidase</keyword>
<evidence type="ECO:0000256" key="5">
    <source>
        <dbReference type="ARBA" id="ARBA00022670"/>
    </source>
</evidence>
<dbReference type="PATRIC" id="fig|28229.3.peg.3176"/>
<dbReference type="InterPro" id="IPR012338">
    <property type="entry name" value="Beta-lactam/transpept-like"/>
</dbReference>
<dbReference type="GO" id="GO:0006793">
    <property type="term" value="P:phosphorus metabolic process"/>
    <property type="evidence" value="ECO:0007669"/>
    <property type="project" value="UniProtKB-ARBA"/>
</dbReference>
<evidence type="ECO:0000256" key="2">
    <source>
        <dbReference type="ARBA" id="ARBA00007090"/>
    </source>
</evidence>
<dbReference type="GO" id="GO:0008658">
    <property type="term" value="F:penicillin binding"/>
    <property type="evidence" value="ECO:0007669"/>
    <property type="project" value="InterPro"/>
</dbReference>
<dbReference type="InterPro" id="IPR009647">
    <property type="entry name" value="PBP_C"/>
</dbReference>
<reference evidence="13 14" key="1">
    <citation type="submission" date="2014-08" db="EMBL/GenBank/DDBJ databases">
        <title>Genomic and Phenotypic Diversity of Colwellia psychrerythraea strains from Disparate Marine Basins.</title>
        <authorList>
            <person name="Techtmann S.M."/>
            <person name="Stelling S.C."/>
            <person name="Utturkar S.M."/>
            <person name="Alshibli N."/>
            <person name="Harris A."/>
            <person name="Brown S.D."/>
            <person name="Hazen T.C."/>
        </authorList>
    </citation>
    <scope>NUCLEOTIDE SEQUENCE [LARGE SCALE GENOMIC DNA]</scope>
    <source>
        <strain evidence="13 14">GAB14E</strain>
    </source>
</reference>
<dbReference type="Proteomes" id="UP000029868">
    <property type="component" value="Unassembled WGS sequence"/>
</dbReference>
<dbReference type="PANTHER" id="PTHR32282:SF15">
    <property type="entry name" value="PENICILLIN-BINDING PROTEIN 1C"/>
    <property type="match status" value="1"/>
</dbReference>
<comment type="similarity">
    <text evidence="2">In the C-terminal section; belongs to the transpeptidase family.</text>
</comment>
<keyword evidence="9" id="KW-0511">Multifunctional enzyme</keyword>
<comment type="caution">
    <text evidence="13">The sequence shown here is derived from an EMBL/GenBank/DDBJ whole genome shotgun (WGS) entry which is preliminary data.</text>
</comment>
<dbReference type="GO" id="GO:0004180">
    <property type="term" value="F:carboxypeptidase activity"/>
    <property type="evidence" value="ECO:0007669"/>
    <property type="project" value="UniProtKB-KW"/>
</dbReference>
<dbReference type="GO" id="GO:0006508">
    <property type="term" value="P:proteolysis"/>
    <property type="evidence" value="ECO:0007669"/>
    <property type="project" value="UniProtKB-KW"/>
</dbReference>
<evidence type="ECO:0000256" key="3">
    <source>
        <dbReference type="ARBA" id="ARBA00007739"/>
    </source>
</evidence>
<evidence type="ECO:0000256" key="6">
    <source>
        <dbReference type="ARBA" id="ARBA00022676"/>
    </source>
</evidence>
<dbReference type="InterPro" id="IPR036950">
    <property type="entry name" value="PBP_transglycosylase"/>
</dbReference>
<sequence length="750" mass="83164">MVYADDGRALRAFADSNGIWRQQADLSSVSPLYIQALLTYEDQYFWSHFGVNPVSLLRALYLNWRCGCIVSGGSTLSMQVARILHPHSRTISGKLVQILRTLQLELSLSKEQILTLYLNYAPFGGTVEGVEAASQAYLGKSAKLLSHAEAALLVVLPQSPSKIRPDRYPKRAEKARNKVLKRLASQQIWSAAIIKSAQKEQVFAAKPSRPNYAPLLARKLIQEFPQQKHITSTIDYDLQIGLEDLLKNFISNQPDKSSAAVLVIDNKKGTVKAYIGSADFNDKSRFSNVDMISAIRSPGSTLKPFIYASAIDKGLIHSHSLLNDSPRYYSDYKPENFTGQFSGPVSVQSALQRSLNVPAVQVLEHLGAKNFYNQLASAGIKLTLPKAAKPNLSIALGGTGISLWQLVQAYSSLSNQGKVLSPRYYTEPVTAHHQDTSQKKMVDSPRYLMSENAAWITYKMLIDNPRPNALLSENIRRTTNDIAWKTGTSYGFRDAWAIGTSAKYTLGVWLGRPDGTPQPGHYGGLTAAPLLFNISDVLHQNDHVWLNKPEKVDTTEICWPLGKSKKQTAEGLCHVSHQAFTLAGLTPNSLTAINHDKWHMNPQPYWQETATGLLTDFACPEEKTKKYMALWPKSLEPWLPKKFTRAAMLPKKSQRCSNITTPNFGDIKIVGLAKNSEIISLSVNKPPVINFSVLGSSGQLDWYHNGSFIKSLASKQSFFYAAKSYGEQQIAVIDSHGNSDMITFQVSDAR</sequence>
<evidence type="ECO:0000256" key="11">
    <source>
        <dbReference type="ARBA" id="ARBA00049902"/>
    </source>
</evidence>
<dbReference type="Gene3D" id="1.10.3810.10">
    <property type="entry name" value="Biosynthetic peptidoglycan transglycosylase-like"/>
    <property type="match status" value="1"/>
</dbReference>
<protein>
    <recommendedName>
        <fullName evidence="10">peptidoglycan glycosyltransferase</fullName>
        <ecNumber evidence="10">2.4.99.28</ecNumber>
    </recommendedName>
</protein>
<keyword evidence="5" id="KW-0645">Protease</keyword>
<evidence type="ECO:0000313" key="14">
    <source>
        <dbReference type="Proteomes" id="UP000029868"/>
    </source>
</evidence>
<dbReference type="InterPro" id="IPR001736">
    <property type="entry name" value="PLipase_D/transphosphatidylase"/>
</dbReference>
<dbReference type="InterPro" id="IPR023346">
    <property type="entry name" value="Lysozyme-like_dom_sf"/>
</dbReference>
<dbReference type="PANTHER" id="PTHR32282">
    <property type="entry name" value="BINDING PROTEIN TRANSPEPTIDASE, PUTATIVE-RELATED"/>
    <property type="match status" value="1"/>
</dbReference>
<accession>A0A099KMG6</accession>
<dbReference type="Pfam" id="PF00905">
    <property type="entry name" value="Transpeptidase"/>
    <property type="match status" value="1"/>
</dbReference>
<comment type="similarity">
    <text evidence="3">In the N-terminal section; belongs to the glycosyltransferase 51 family.</text>
</comment>
<dbReference type="EC" id="2.4.99.28" evidence="10"/>
<keyword evidence="7 13" id="KW-0808">Transferase</keyword>
<dbReference type="SUPFAM" id="SSF53955">
    <property type="entry name" value="Lysozyme-like"/>
    <property type="match status" value="1"/>
</dbReference>
<organism evidence="13 14">
    <name type="scientific">Colwellia psychrerythraea</name>
    <name type="common">Vibrio psychroerythus</name>
    <dbReference type="NCBI Taxonomy" id="28229"/>
    <lineage>
        <taxon>Bacteria</taxon>
        <taxon>Pseudomonadati</taxon>
        <taxon>Pseudomonadota</taxon>
        <taxon>Gammaproteobacteria</taxon>
        <taxon>Alteromonadales</taxon>
        <taxon>Colwelliaceae</taxon>
        <taxon>Colwellia</taxon>
    </lineage>
</organism>
<keyword evidence="8" id="KW-0378">Hydrolase</keyword>
<dbReference type="Gene3D" id="3.40.710.10">
    <property type="entry name" value="DD-peptidase/beta-lactamase superfamily"/>
    <property type="match status" value="1"/>
</dbReference>
<dbReference type="InterPro" id="IPR001264">
    <property type="entry name" value="Glyco_trans_51"/>
</dbReference>
<evidence type="ECO:0000256" key="10">
    <source>
        <dbReference type="ARBA" id="ARBA00044770"/>
    </source>
</evidence>
<evidence type="ECO:0000256" key="1">
    <source>
        <dbReference type="ARBA" id="ARBA00004752"/>
    </source>
</evidence>
<dbReference type="PROSITE" id="PS50035">
    <property type="entry name" value="PLD"/>
    <property type="match status" value="1"/>
</dbReference>
<dbReference type="GO" id="GO:0008955">
    <property type="term" value="F:peptidoglycan glycosyltransferase activity"/>
    <property type="evidence" value="ECO:0007669"/>
    <property type="project" value="UniProtKB-EC"/>
</dbReference>
<evidence type="ECO:0000259" key="12">
    <source>
        <dbReference type="PROSITE" id="PS50035"/>
    </source>
</evidence>
<proteinExistence type="inferred from homology"/>
<evidence type="ECO:0000256" key="4">
    <source>
        <dbReference type="ARBA" id="ARBA00022645"/>
    </source>
</evidence>
<dbReference type="GO" id="GO:0009252">
    <property type="term" value="P:peptidoglycan biosynthetic process"/>
    <property type="evidence" value="ECO:0007669"/>
    <property type="project" value="UniProtKB-UniPathway"/>
</dbReference>
<name>A0A099KMG6_COLPS</name>
<dbReference type="AlphaFoldDB" id="A0A099KMG6"/>
<dbReference type="UniPathway" id="UPA00219"/>
<evidence type="ECO:0000256" key="9">
    <source>
        <dbReference type="ARBA" id="ARBA00023268"/>
    </source>
</evidence>
<feature type="domain" description="PLD phosphodiesterase" evidence="12">
    <location>
        <begin position="261"/>
        <end position="284"/>
    </location>
</feature>
<dbReference type="InterPro" id="IPR001460">
    <property type="entry name" value="PCN-bd_Tpept"/>
</dbReference>
<dbReference type="GO" id="GO:0030288">
    <property type="term" value="C:outer membrane-bounded periplasmic space"/>
    <property type="evidence" value="ECO:0007669"/>
    <property type="project" value="TreeGrafter"/>
</dbReference>
<dbReference type="Pfam" id="PF06832">
    <property type="entry name" value="BiPBP_C"/>
    <property type="match status" value="1"/>
</dbReference>
<dbReference type="SUPFAM" id="SSF56601">
    <property type="entry name" value="beta-lactamase/transpeptidase-like"/>
    <property type="match status" value="1"/>
</dbReference>
<dbReference type="InterPro" id="IPR050396">
    <property type="entry name" value="Glycosyltr_51/Transpeptidase"/>
</dbReference>